<dbReference type="RefSeq" id="WP_046317813.1">
    <property type="nucleotide sequence ID" value="NZ_JBHSZT010000003.1"/>
</dbReference>
<dbReference type="HOGENOM" id="CLU_045206_1_0_9"/>
<dbReference type="Pfam" id="PF02275">
    <property type="entry name" value="CBAH"/>
    <property type="match status" value="1"/>
</dbReference>
<sequence length="339" mass="37250">MCTSITLTSTEGRVFYGRTMDLNLGMFGEDPGTDATSIVNIPQGVRIDSQLEPWTAKYAAIGVGGRDSFYLYDGVNEHGLAGDVQVLMEATHATADSLKERNLKGLLGEEFVTFVLTNFKSVADIKEHIGEYALLDQPSVSGDQSMELPLHYTFFDETKAGVVLEPTDNGAFKLYDSIGVMTNSPEYDWHLTNIRNYISLDNLDPKKPKSVSANLTLQPIEAGTGYGMFGLPGDYTAPSRFVRATMLANHLDPFSADQGLNQLYGVFRSVMVPRGLEKEAADNPLSDCTRYWAGYDLTQRRLCVQSCRGLAFTAQTLKAQGEAITFTPIDVSDHLHSLD</sequence>
<feature type="domain" description="Choloylglycine hydrolase/NAAA C-terminal" evidence="3">
    <location>
        <begin position="2"/>
        <end position="301"/>
    </location>
</feature>
<comment type="caution">
    <text evidence="4">The sequence shown here is derived from an EMBL/GenBank/DDBJ whole genome shotgun (WGS) entry which is preliminary data.</text>
</comment>
<comment type="similarity">
    <text evidence="1">Belongs to the peptidase C59 family.</text>
</comment>
<dbReference type="InterPro" id="IPR029055">
    <property type="entry name" value="Ntn_hydrolases_N"/>
</dbReference>
<gene>
    <name evidence="4" type="ORF">JG30_15840</name>
</gene>
<dbReference type="Proteomes" id="UP000033558">
    <property type="component" value="Unassembled WGS sequence"/>
</dbReference>
<name>A0A0F4LPD5_9LACO</name>
<accession>A0A0F4LPD5</accession>
<dbReference type="InterPro" id="IPR052193">
    <property type="entry name" value="Peptidase_C59"/>
</dbReference>
<dbReference type="SUPFAM" id="SSF56235">
    <property type="entry name" value="N-terminal nucleophile aminohydrolases (Ntn hydrolases)"/>
    <property type="match status" value="1"/>
</dbReference>
<evidence type="ECO:0000259" key="3">
    <source>
        <dbReference type="Pfam" id="PF02275"/>
    </source>
</evidence>
<dbReference type="PANTHER" id="PTHR35527">
    <property type="entry name" value="CHOLOYLGLYCINE HYDROLASE"/>
    <property type="match status" value="1"/>
</dbReference>
<dbReference type="InterPro" id="IPR029132">
    <property type="entry name" value="CBAH/NAAA_C"/>
</dbReference>
<evidence type="ECO:0000256" key="1">
    <source>
        <dbReference type="ARBA" id="ARBA00006625"/>
    </source>
</evidence>
<reference evidence="4 5" key="1">
    <citation type="submission" date="2015-01" db="EMBL/GenBank/DDBJ databases">
        <title>Comparative genomics of the lactic acid bacteria isolated from the honey bee gut.</title>
        <authorList>
            <person name="Ellegaard K.M."/>
            <person name="Tamarit D."/>
            <person name="Javelind E."/>
            <person name="Olofsson T."/>
            <person name="Andersson S.G."/>
            <person name="Vasquez A."/>
        </authorList>
    </citation>
    <scope>NUCLEOTIDE SEQUENCE [LARGE SCALE GENOMIC DNA]</scope>
    <source>
        <strain evidence="4 5">Bin4</strain>
    </source>
</reference>
<evidence type="ECO:0000313" key="4">
    <source>
        <dbReference type="EMBL" id="KJY60460.1"/>
    </source>
</evidence>
<dbReference type="Gene3D" id="3.60.60.10">
    <property type="entry name" value="Penicillin V Acylase, Chain A"/>
    <property type="match status" value="1"/>
</dbReference>
<dbReference type="PANTHER" id="PTHR35527:SF2">
    <property type="entry name" value="HYDROLASE"/>
    <property type="match status" value="1"/>
</dbReference>
<dbReference type="PATRIC" id="fig|1218492.5.peg.1640"/>
<evidence type="ECO:0000313" key="5">
    <source>
        <dbReference type="Proteomes" id="UP000033558"/>
    </source>
</evidence>
<evidence type="ECO:0000256" key="2">
    <source>
        <dbReference type="ARBA" id="ARBA00022801"/>
    </source>
</evidence>
<dbReference type="GO" id="GO:0016787">
    <property type="term" value="F:hydrolase activity"/>
    <property type="evidence" value="ECO:0007669"/>
    <property type="project" value="UniProtKB-KW"/>
</dbReference>
<keyword evidence="5" id="KW-1185">Reference proteome</keyword>
<protein>
    <submittedName>
        <fullName evidence="4">Penicillin V acylase</fullName>
    </submittedName>
</protein>
<proteinExistence type="inferred from homology"/>
<keyword evidence="2" id="KW-0378">Hydrolase</keyword>
<dbReference type="AlphaFoldDB" id="A0A0F4LPD5"/>
<dbReference type="EMBL" id="JXJQ01000011">
    <property type="protein sequence ID" value="KJY60460.1"/>
    <property type="molecule type" value="Genomic_DNA"/>
</dbReference>
<organism evidence="4 5">
    <name type="scientific">Bombilactobacillus mellifer</name>
    <dbReference type="NCBI Taxonomy" id="1218492"/>
    <lineage>
        <taxon>Bacteria</taxon>
        <taxon>Bacillati</taxon>
        <taxon>Bacillota</taxon>
        <taxon>Bacilli</taxon>
        <taxon>Lactobacillales</taxon>
        <taxon>Lactobacillaceae</taxon>
        <taxon>Bombilactobacillus</taxon>
    </lineage>
</organism>
<dbReference type="OrthoDB" id="9794717at2"/>